<feature type="binding site" evidence="4">
    <location>
        <position position="80"/>
    </location>
    <ligand>
        <name>molybdate</name>
        <dbReference type="ChEBI" id="CHEBI:36264"/>
    </ligand>
</feature>
<dbReference type="AlphaFoldDB" id="A0A6J4MA30"/>
<feature type="chain" id="PRO_5039363605" evidence="5">
    <location>
        <begin position="31"/>
        <end position="264"/>
    </location>
</feature>
<evidence type="ECO:0000256" key="2">
    <source>
        <dbReference type="ARBA" id="ARBA00022723"/>
    </source>
</evidence>
<dbReference type="InterPro" id="IPR005950">
    <property type="entry name" value="ModA"/>
</dbReference>
<evidence type="ECO:0000256" key="4">
    <source>
        <dbReference type="PIRSR" id="PIRSR004846-1"/>
    </source>
</evidence>
<dbReference type="NCBIfam" id="TIGR01256">
    <property type="entry name" value="modA"/>
    <property type="match status" value="1"/>
</dbReference>
<sequence length="264" mass="25967">PARAALARAAVAAVALLLAACGGATPSTSAEVSGSSPLPTVSGPVTVFAAASLTEAFEQIADDFEAEHPGTTVVLNFAASSALAQQIVAGAPADVFAAASPATMEIVTAAGDATGPRVFARNRLQIAVPAGNPGGVTGLRDLADPDLTIALCAPAVPCGAASRTALDAAGVSAAPDTLEQDVKAALAKVRLGEVDAALVYRTDVLSAGDEVEGIAFPEAESAVNAYPVVALSSAPNEAAAQAFVAQVLSPDGQQVLADAGFDRP</sequence>
<proteinExistence type="inferred from homology"/>
<evidence type="ECO:0000256" key="1">
    <source>
        <dbReference type="ARBA" id="ARBA00009175"/>
    </source>
</evidence>
<comment type="similarity">
    <text evidence="1">Belongs to the bacterial solute-binding protein ModA family.</text>
</comment>
<keyword evidence="3 5" id="KW-0732">Signal</keyword>
<keyword evidence="2 4" id="KW-0479">Metal-binding</keyword>
<name>A0A6J4MA30_9ACTN</name>
<evidence type="ECO:0000256" key="3">
    <source>
        <dbReference type="ARBA" id="ARBA00022729"/>
    </source>
</evidence>
<dbReference type="GO" id="GO:0030973">
    <property type="term" value="F:molybdate ion binding"/>
    <property type="evidence" value="ECO:0007669"/>
    <property type="project" value="TreeGrafter"/>
</dbReference>
<feature type="binding site" evidence="4">
    <location>
        <position position="200"/>
    </location>
    <ligand>
        <name>molybdate</name>
        <dbReference type="ChEBI" id="CHEBI:36264"/>
    </ligand>
</feature>
<dbReference type="PIRSF" id="PIRSF004846">
    <property type="entry name" value="ModA"/>
    <property type="match status" value="1"/>
</dbReference>
<feature type="binding site" evidence="4">
    <location>
        <position position="52"/>
    </location>
    <ligand>
        <name>molybdate</name>
        <dbReference type="ChEBI" id="CHEBI:36264"/>
    </ligand>
</feature>
<reference evidence="6" key="1">
    <citation type="submission" date="2020-02" db="EMBL/GenBank/DDBJ databases">
        <authorList>
            <person name="Meier V. D."/>
        </authorList>
    </citation>
    <scope>NUCLEOTIDE SEQUENCE</scope>
    <source>
        <strain evidence="6">AVDCRST_MAG16</strain>
    </source>
</reference>
<feature type="binding site" evidence="4">
    <location>
        <position position="182"/>
    </location>
    <ligand>
        <name>molybdate</name>
        <dbReference type="ChEBI" id="CHEBI:36264"/>
    </ligand>
</feature>
<feature type="non-terminal residue" evidence="6">
    <location>
        <position position="1"/>
    </location>
</feature>
<dbReference type="PANTHER" id="PTHR30632">
    <property type="entry name" value="MOLYBDATE-BINDING PERIPLASMIC PROTEIN"/>
    <property type="match status" value="1"/>
</dbReference>
<keyword evidence="4" id="KW-0500">Molybdenum</keyword>
<accession>A0A6J4MA30</accession>
<protein>
    <submittedName>
        <fullName evidence="6">Molybdenum ABC transporter, substrate-binding protein ModA</fullName>
    </submittedName>
</protein>
<dbReference type="GO" id="GO:0046872">
    <property type="term" value="F:metal ion binding"/>
    <property type="evidence" value="ECO:0007669"/>
    <property type="project" value="UniProtKB-KW"/>
</dbReference>
<organism evidence="6">
    <name type="scientific">uncultured Frankineae bacterium</name>
    <dbReference type="NCBI Taxonomy" id="437475"/>
    <lineage>
        <taxon>Bacteria</taxon>
        <taxon>Bacillati</taxon>
        <taxon>Actinomycetota</taxon>
        <taxon>Actinomycetes</taxon>
        <taxon>Frankiales</taxon>
        <taxon>environmental samples</taxon>
    </lineage>
</organism>
<dbReference type="GO" id="GO:0015689">
    <property type="term" value="P:molybdate ion transport"/>
    <property type="evidence" value="ECO:0007669"/>
    <property type="project" value="InterPro"/>
</dbReference>
<dbReference type="EMBL" id="CADCUE010000231">
    <property type="protein sequence ID" value="CAA9352796.1"/>
    <property type="molecule type" value="Genomic_DNA"/>
</dbReference>
<dbReference type="SUPFAM" id="SSF53850">
    <property type="entry name" value="Periplasmic binding protein-like II"/>
    <property type="match status" value="1"/>
</dbReference>
<dbReference type="PANTHER" id="PTHR30632:SF0">
    <property type="entry name" value="SULFATE-BINDING PROTEIN"/>
    <property type="match status" value="1"/>
</dbReference>
<dbReference type="InterPro" id="IPR050682">
    <property type="entry name" value="ModA/WtpA"/>
</dbReference>
<dbReference type="Pfam" id="PF13531">
    <property type="entry name" value="SBP_bac_11"/>
    <property type="match status" value="1"/>
</dbReference>
<evidence type="ECO:0000256" key="5">
    <source>
        <dbReference type="SAM" id="SignalP"/>
    </source>
</evidence>
<dbReference type="Gene3D" id="3.40.190.10">
    <property type="entry name" value="Periplasmic binding protein-like II"/>
    <property type="match status" value="2"/>
</dbReference>
<evidence type="ECO:0000313" key="6">
    <source>
        <dbReference type="EMBL" id="CAA9352796.1"/>
    </source>
</evidence>
<gene>
    <name evidence="6" type="ORF">AVDCRST_MAG16-2469</name>
</gene>
<feature type="signal peptide" evidence="5">
    <location>
        <begin position="1"/>
        <end position="30"/>
    </location>
</feature>